<name>A0A084WK14_ANOSI</name>
<sequence>MPTVMEAIIHAMIDFRREMLDNLQLSIEYHTEQLEEIKQYAKYMMEEQEKRMKSESELKFKELRDEINRKFEQQHTSISHQMQERNIQSDAKFHVLQDTMYKIRKTLAEIRDELLPTSCDQVKSYSSGIFYISPFENIDHPFLVLCNFENNFNLGGGWTVFQRRINGSVDFYRNWTMYQYGFGDVKGEHWLGLEKLHLMTKRGRHELLVLLEDFEGHSIYALYDEFKIASEEEKYRLTVGNYSGNAGDSLKKHNGMKFTTFDNGNDVKNSAYCAKQYRGAWWFRECFDRYAYTIC</sequence>
<keyword evidence="1" id="KW-0175">Coiled coil</keyword>
<accession>A0A084WK14</accession>
<protein>
    <submittedName>
        <fullName evidence="4">Fibrinogen C-terminal domain-containing protein</fullName>
    </submittedName>
    <submittedName>
        <fullName evidence="3">Tenascin-like protein</fullName>
    </submittedName>
</protein>
<dbReference type="PANTHER" id="PTHR19143">
    <property type="entry name" value="FIBRINOGEN/TENASCIN/ANGIOPOEITIN"/>
    <property type="match status" value="1"/>
</dbReference>
<dbReference type="SUPFAM" id="SSF56496">
    <property type="entry name" value="Fibrinogen C-terminal domain-like"/>
    <property type="match status" value="1"/>
</dbReference>
<reference evidence="4" key="2">
    <citation type="submission" date="2020-05" db="UniProtKB">
        <authorList>
            <consortium name="EnsemblMetazoa"/>
        </authorList>
    </citation>
    <scope>IDENTIFICATION</scope>
</reference>
<evidence type="ECO:0000313" key="3">
    <source>
        <dbReference type="EMBL" id="KFB50558.1"/>
    </source>
</evidence>
<dbReference type="SMART" id="SM00186">
    <property type="entry name" value="FBG"/>
    <property type="match status" value="1"/>
</dbReference>
<feature type="domain" description="Fibrinogen C-terminal" evidence="2">
    <location>
        <begin position="110"/>
        <end position="295"/>
    </location>
</feature>
<dbReference type="Gene3D" id="3.90.215.10">
    <property type="entry name" value="Gamma Fibrinogen, chain A, domain 1"/>
    <property type="match status" value="1"/>
</dbReference>
<evidence type="ECO:0000313" key="4">
    <source>
        <dbReference type="EnsemblMetazoa" id="ASIC018815-PA"/>
    </source>
</evidence>
<dbReference type="CDD" id="cd00087">
    <property type="entry name" value="FReD"/>
    <property type="match status" value="1"/>
</dbReference>
<dbReference type="STRING" id="74873.A0A084WK14"/>
<evidence type="ECO:0000259" key="2">
    <source>
        <dbReference type="PROSITE" id="PS51406"/>
    </source>
</evidence>
<dbReference type="VEuPathDB" id="VectorBase:ASIS002703"/>
<keyword evidence="5" id="KW-1185">Reference proteome</keyword>
<organism evidence="3">
    <name type="scientific">Anopheles sinensis</name>
    <name type="common">Mosquito</name>
    <dbReference type="NCBI Taxonomy" id="74873"/>
    <lineage>
        <taxon>Eukaryota</taxon>
        <taxon>Metazoa</taxon>
        <taxon>Ecdysozoa</taxon>
        <taxon>Arthropoda</taxon>
        <taxon>Hexapoda</taxon>
        <taxon>Insecta</taxon>
        <taxon>Pterygota</taxon>
        <taxon>Neoptera</taxon>
        <taxon>Endopterygota</taxon>
        <taxon>Diptera</taxon>
        <taxon>Nematocera</taxon>
        <taxon>Culicoidea</taxon>
        <taxon>Culicidae</taxon>
        <taxon>Anophelinae</taxon>
        <taxon>Anopheles</taxon>
    </lineage>
</organism>
<dbReference type="OrthoDB" id="6145874at2759"/>
<dbReference type="OMA" id="QHTSISH"/>
<dbReference type="InterPro" id="IPR014716">
    <property type="entry name" value="Fibrinogen_a/b/g_C_1"/>
</dbReference>
<dbReference type="Proteomes" id="UP000030765">
    <property type="component" value="Unassembled WGS sequence"/>
</dbReference>
<dbReference type="EnsemblMetazoa" id="ASIC018815-RA">
    <property type="protein sequence ID" value="ASIC018815-PA"/>
    <property type="gene ID" value="ASIC018815"/>
</dbReference>
<dbReference type="Pfam" id="PF00147">
    <property type="entry name" value="Fibrinogen_C"/>
    <property type="match status" value="1"/>
</dbReference>
<dbReference type="PROSITE" id="PS51406">
    <property type="entry name" value="FIBRINOGEN_C_2"/>
    <property type="match status" value="1"/>
</dbReference>
<dbReference type="EMBL" id="ATLV01024093">
    <property type="status" value="NOT_ANNOTATED_CDS"/>
    <property type="molecule type" value="Genomic_DNA"/>
</dbReference>
<evidence type="ECO:0000256" key="1">
    <source>
        <dbReference type="SAM" id="Coils"/>
    </source>
</evidence>
<dbReference type="InterPro" id="IPR036056">
    <property type="entry name" value="Fibrinogen-like_C"/>
</dbReference>
<dbReference type="GO" id="GO:0005615">
    <property type="term" value="C:extracellular space"/>
    <property type="evidence" value="ECO:0007669"/>
    <property type="project" value="TreeGrafter"/>
</dbReference>
<dbReference type="AlphaFoldDB" id="A0A084WK14"/>
<reference evidence="3 5" key="1">
    <citation type="journal article" date="2014" name="BMC Genomics">
        <title>Genome sequence of Anopheles sinensis provides insight into genetics basis of mosquito competence for malaria parasites.</title>
        <authorList>
            <person name="Zhou D."/>
            <person name="Zhang D."/>
            <person name="Ding G."/>
            <person name="Shi L."/>
            <person name="Hou Q."/>
            <person name="Ye Y."/>
            <person name="Xu Y."/>
            <person name="Zhou H."/>
            <person name="Xiong C."/>
            <person name="Li S."/>
            <person name="Yu J."/>
            <person name="Hong S."/>
            <person name="Yu X."/>
            <person name="Zou P."/>
            <person name="Chen C."/>
            <person name="Chang X."/>
            <person name="Wang W."/>
            <person name="Lv Y."/>
            <person name="Sun Y."/>
            <person name="Ma L."/>
            <person name="Shen B."/>
            <person name="Zhu C."/>
        </authorList>
    </citation>
    <scope>NUCLEOTIDE SEQUENCE [LARGE SCALE GENOMIC DNA]</scope>
</reference>
<feature type="coiled-coil region" evidence="1">
    <location>
        <begin position="46"/>
        <end position="73"/>
    </location>
</feature>
<dbReference type="EMBL" id="KE525349">
    <property type="protein sequence ID" value="KFB50558.1"/>
    <property type="molecule type" value="Genomic_DNA"/>
</dbReference>
<dbReference type="VEuPathDB" id="VectorBase:ASIC018815"/>
<evidence type="ECO:0000313" key="5">
    <source>
        <dbReference type="Proteomes" id="UP000030765"/>
    </source>
</evidence>
<proteinExistence type="predicted"/>
<dbReference type="InterPro" id="IPR050373">
    <property type="entry name" value="Fibrinogen_C-term_domain"/>
</dbReference>
<gene>
    <name evidence="3" type="ORF">ZHAS_00018815</name>
</gene>
<dbReference type="PANTHER" id="PTHR19143:SF327">
    <property type="entry name" value="FI21813P1-RELATED"/>
    <property type="match status" value="1"/>
</dbReference>
<dbReference type="InterPro" id="IPR002181">
    <property type="entry name" value="Fibrinogen_a/b/g_C_dom"/>
</dbReference>